<accession>A0ABV6B5I4</accession>
<proteinExistence type="predicted"/>
<evidence type="ECO:0000313" key="3">
    <source>
        <dbReference type="EMBL" id="MFB9995025.1"/>
    </source>
</evidence>
<dbReference type="PANTHER" id="PTHR34136:SF1">
    <property type="entry name" value="UDP-N-ACETYL-D-MANNOSAMINURONIC ACID TRANSFERASE"/>
    <property type="match status" value="1"/>
</dbReference>
<evidence type="ECO:0000256" key="1">
    <source>
        <dbReference type="ARBA" id="ARBA00022676"/>
    </source>
</evidence>
<dbReference type="Pfam" id="PF03808">
    <property type="entry name" value="Glyco_tran_WecG"/>
    <property type="match status" value="1"/>
</dbReference>
<dbReference type="NCBIfam" id="TIGR00696">
    <property type="entry name" value="wecG_tagA_cpsF"/>
    <property type="match status" value="1"/>
</dbReference>
<dbReference type="PANTHER" id="PTHR34136">
    <property type="match status" value="1"/>
</dbReference>
<protein>
    <submittedName>
        <fullName evidence="3">WecB/TagA/CpsF family glycosyltransferase</fullName>
    </submittedName>
</protein>
<dbReference type="EMBL" id="JBHLYR010000078">
    <property type="protein sequence ID" value="MFB9995025.1"/>
    <property type="molecule type" value="Genomic_DNA"/>
</dbReference>
<evidence type="ECO:0000313" key="4">
    <source>
        <dbReference type="Proteomes" id="UP001589733"/>
    </source>
</evidence>
<dbReference type="CDD" id="cd06533">
    <property type="entry name" value="Glyco_transf_WecG_TagA"/>
    <property type="match status" value="1"/>
</dbReference>
<keyword evidence="1" id="KW-0328">Glycosyltransferase</keyword>
<comment type="caution">
    <text evidence="3">The sequence shown here is derived from an EMBL/GenBank/DDBJ whole genome shotgun (WGS) entry which is preliminary data.</text>
</comment>
<dbReference type="RefSeq" id="WP_380016556.1">
    <property type="nucleotide sequence ID" value="NZ_JBHLYR010000078.1"/>
</dbReference>
<keyword evidence="2" id="KW-0808">Transferase</keyword>
<dbReference type="InterPro" id="IPR004629">
    <property type="entry name" value="WecG_TagA_CpsF"/>
</dbReference>
<dbReference type="Proteomes" id="UP001589733">
    <property type="component" value="Unassembled WGS sequence"/>
</dbReference>
<evidence type="ECO:0000256" key="2">
    <source>
        <dbReference type="ARBA" id="ARBA00022679"/>
    </source>
</evidence>
<reference evidence="3 4" key="1">
    <citation type="submission" date="2024-09" db="EMBL/GenBank/DDBJ databases">
        <authorList>
            <person name="Sun Q."/>
            <person name="Mori K."/>
        </authorList>
    </citation>
    <scope>NUCLEOTIDE SEQUENCE [LARGE SCALE GENOMIC DNA]</scope>
    <source>
        <strain evidence="3 4">JCM 13503</strain>
    </source>
</reference>
<keyword evidence="4" id="KW-1185">Reference proteome</keyword>
<gene>
    <name evidence="3" type="ORF">ACFFLM_24045</name>
</gene>
<name>A0ABV6B5I4_9DEIO</name>
<organism evidence="3 4">
    <name type="scientific">Deinococcus oregonensis</name>
    <dbReference type="NCBI Taxonomy" id="1805970"/>
    <lineage>
        <taxon>Bacteria</taxon>
        <taxon>Thermotogati</taxon>
        <taxon>Deinococcota</taxon>
        <taxon>Deinococci</taxon>
        <taxon>Deinococcales</taxon>
        <taxon>Deinococcaceae</taxon>
        <taxon>Deinococcus</taxon>
    </lineage>
</organism>
<sequence length="230" mass="25957">MGTNARIHAANVHMVMEAVDDPAFRQVVNTADLVTPDGMPLVWALKFLGVPDAKRVYGPTLTLQICAAASAKGIPVGLYGGTPESLEEFKAFLHHEFPGIRIACAIAPPFRPPTLEEDAADTQQILDSGARILFVGIGCPKQEWWMYRHRDRLPLVMLGVGAAFDFHSGRVKQAPAAMQGLGLEWLFRLIMEPRRLWKRYTRQNPRFVWMFGRQLLRERVLNRRNRGAEQ</sequence>